<dbReference type="InterPro" id="IPR046357">
    <property type="entry name" value="PPIase_dom_sf"/>
</dbReference>
<sequence>MNKIKNIFALLIVALVIFSSCDNDRNALVNPFADVDYKALALSDNDSIVKFLKTNYYDATEDLLKPLESGKTAIFEDSNNLKIVKVTQNEIEYTLYAYITEEGVSNSEKSNPTKLDSVFVNRTGVFLSKNKLITDKPFDVGNQSWWSLAPTFNAVISAPSPISGWTNGFPFFKSGENITNNGPITYKNTGKGYLFIPSGLAYPSINYVVGRSPSERPYDRILVFKVELLDFVKDTDHDNDGKPSIQEDANGDGDVTNDFSDSEKPKLPDYLNPNIK</sequence>
<dbReference type="AlphaFoldDB" id="A0A975CPD1"/>
<evidence type="ECO:0000256" key="3">
    <source>
        <dbReference type="ARBA" id="ARBA00023110"/>
    </source>
</evidence>
<gene>
    <name evidence="8" type="ORF">J3359_02870</name>
</gene>
<evidence type="ECO:0000313" key="9">
    <source>
        <dbReference type="Proteomes" id="UP000663920"/>
    </source>
</evidence>
<feature type="domain" description="PPIase FKBP-type" evidence="7">
    <location>
        <begin position="115"/>
        <end position="232"/>
    </location>
</feature>
<dbReference type="GO" id="GO:0003755">
    <property type="term" value="F:peptidyl-prolyl cis-trans isomerase activity"/>
    <property type="evidence" value="ECO:0007669"/>
    <property type="project" value="UniProtKB-KW"/>
</dbReference>
<name>A0A975CPD1_9FLAO</name>
<evidence type="ECO:0000256" key="2">
    <source>
        <dbReference type="ARBA" id="ARBA00013194"/>
    </source>
</evidence>
<keyword evidence="6" id="KW-0732">Signal</keyword>
<dbReference type="KEGG" id="pcea:J3359_02870"/>
<evidence type="ECO:0000256" key="6">
    <source>
        <dbReference type="SAM" id="SignalP"/>
    </source>
</evidence>
<organism evidence="8 9">
    <name type="scientific">Polaribacter cellanae</name>
    <dbReference type="NCBI Taxonomy" id="2818493"/>
    <lineage>
        <taxon>Bacteria</taxon>
        <taxon>Pseudomonadati</taxon>
        <taxon>Bacteroidota</taxon>
        <taxon>Flavobacteriia</taxon>
        <taxon>Flavobacteriales</taxon>
        <taxon>Flavobacteriaceae</taxon>
    </lineage>
</organism>
<keyword evidence="4 8" id="KW-0413">Isomerase</keyword>
<reference evidence="8 9" key="1">
    <citation type="submission" date="2021-03" db="EMBL/GenBank/DDBJ databases">
        <title>Complete genome of Polaribacter_sp.SM13.</title>
        <authorList>
            <person name="Jeong S.W."/>
            <person name="Bae J.W."/>
        </authorList>
    </citation>
    <scope>NUCLEOTIDE SEQUENCE [LARGE SCALE GENOMIC DNA]</scope>
    <source>
        <strain evidence="8 9">SM13</strain>
    </source>
</reference>
<dbReference type="Proteomes" id="UP000663920">
    <property type="component" value="Chromosome"/>
</dbReference>
<protein>
    <recommendedName>
        <fullName evidence="2 4">peptidylprolyl isomerase</fullName>
        <ecNumber evidence="2 4">5.2.1.8</ecNumber>
    </recommendedName>
</protein>
<keyword evidence="3 4" id="KW-0697">Rotamase</keyword>
<accession>A0A975CPD1</accession>
<dbReference type="EC" id="5.2.1.8" evidence="2 4"/>
<dbReference type="RefSeq" id="WP_208079249.1">
    <property type="nucleotide sequence ID" value="NZ_CP071869.1"/>
</dbReference>
<dbReference type="PROSITE" id="PS51257">
    <property type="entry name" value="PROKAR_LIPOPROTEIN"/>
    <property type="match status" value="1"/>
</dbReference>
<evidence type="ECO:0000313" key="8">
    <source>
        <dbReference type="EMBL" id="QTE23238.1"/>
    </source>
</evidence>
<evidence type="ECO:0000259" key="7">
    <source>
        <dbReference type="PROSITE" id="PS50059"/>
    </source>
</evidence>
<feature type="chain" id="PRO_5037287536" description="peptidylprolyl isomerase" evidence="6">
    <location>
        <begin position="22"/>
        <end position="276"/>
    </location>
</feature>
<evidence type="ECO:0000256" key="1">
    <source>
        <dbReference type="ARBA" id="ARBA00000971"/>
    </source>
</evidence>
<proteinExistence type="predicted"/>
<evidence type="ECO:0000256" key="4">
    <source>
        <dbReference type="PROSITE-ProRule" id="PRU00277"/>
    </source>
</evidence>
<evidence type="ECO:0000256" key="5">
    <source>
        <dbReference type="SAM" id="MobiDB-lite"/>
    </source>
</evidence>
<comment type="catalytic activity">
    <reaction evidence="1 4">
        <text>[protein]-peptidylproline (omega=180) = [protein]-peptidylproline (omega=0)</text>
        <dbReference type="Rhea" id="RHEA:16237"/>
        <dbReference type="Rhea" id="RHEA-COMP:10747"/>
        <dbReference type="Rhea" id="RHEA-COMP:10748"/>
        <dbReference type="ChEBI" id="CHEBI:83833"/>
        <dbReference type="ChEBI" id="CHEBI:83834"/>
        <dbReference type="EC" id="5.2.1.8"/>
    </reaction>
</comment>
<keyword evidence="9" id="KW-1185">Reference proteome</keyword>
<dbReference type="Gene3D" id="3.10.50.40">
    <property type="match status" value="1"/>
</dbReference>
<feature type="signal peptide" evidence="6">
    <location>
        <begin position="1"/>
        <end position="21"/>
    </location>
</feature>
<dbReference type="EMBL" id="CP071869">
    <property type="protein sequence ID" value="QTE23238.1"/>
    <property type="molecule type" value="Genomic_DNA"/>
</dbReference>
<feature type="region of interest" description="Disordered" evidence="5">
    <location>
        <begin position="236"/>
        <end position="276"/>
    </location>
</feature>
<dbReference type="InterPro" id="IPR001179">
    <property type="entry name" value="PPIase_FKBP_dom"/>
</dbReference>
<dbReference type="PROSITE" id="PS50059">
    <property type="entry name" value="FKBP_PPIASE"/>
    <property type="match status" value="1"/>
</dbReference>